<feature type="compositionally biased region" description="Basic and acidic residues" evidence="1">
    <location>
        <begin position="13"/>
        <end position="35"/>
    </location>
</feature>
<evidence type="ECO:0000313" key="2">
    <source>
        <dbReference type="EMBL" id="RCI17334.1"/>
    </source>
</evidence>
<feature type="region of interest" description="Disordered" evidence="1">
    <location>
        <begin position="1"/>
        <end position="35"/>
    </location>
</feature>
<dbReference type="EMBL" id="LKCN02000001">
    <property type="protein sequence ID" value="RCI17334.1"/>
    <property type="molecule type" value="Genomic_DNA"/>
</dbReference>
<organism evidence="2 3">
    <name type="scientific">Ophiocordyceps polyrhachis-furcata BCC 54312</name>
    <dbReference type="NCBI Taxonomy" id="1330021"/>
    <lineage>
        <taxon>Eukaryota</taxon>
        <taxon>Fungi</taxon>
        <taxon>Dikarya</taxon>
        <taxon>Ascomycota</taxon>
        <taxon>Pezizomycotina</taxon>
        <taxon>Sordariomycetes</taxon>
        <taxon>Hypocreomycetidae</taxon>
        <taxon>Hypocreales</taxon>
        <taxon>Ophiocordycipitaceae</taxon>
        <taxon>Ophiocordyceps</taxon>
    </lineage>
</organism>
<keyword evidence="3" id="KW-1185">Reference proteome</keyword>
<accession>A0A367LSB0</accession>
<protein>
    <submittedName>
        <fullName evidence="2">Uncharacterized protein</fullName>
    </submittedName>
</protein>
<comment type="caution">
    <text evidence="2">The sequence shown here is derived from an EMBL/GenBank/DDBJ whole genome shotgun (WGS) entry which is preliminary data.</text>
</comment>
<dbReference type="AlphaFoldDB" id="A0A367LSB0"/>
<dbReference type="Proteomes" id="UP000253664">
    <property type="component" value="Unassembled WGS sequence"/>
</dbReference>
<reference evidence="2 3" key="1">
    <citation type="journal article" date="2015" name="BMC Genomics">
        <title>Insights from the genome of Ophiocordyceps polyrhachis-furcata to pathogenicity and host specificity in insect fungi.</title>
        <authorList>
            <person name="Wichadakul D."/>
            <person name="Kobmoo N."/>
            <person name="Ingsriswang S."/>
            <person name="Tangphatsornruang S."/>
            <person name="Chantasingh D."/>
            <person name="Luangsa-ard J.J."/>
            <person name="Eurwilaichitr L."/>
        </authorList>
    </citation>
    <scope>NUCLEOTIDE SEQUENCE [LARGE SCALE GENOMIC DNA]</scope>
    <source>
        <strain evidence="2 3">BCC 54312</strain>
    </source>
</reference>
<evidence type="ECO:0000313" key="3">
    <source>
        <dbReference type="Proteomes" id="UP000253664"/>
    </source>
</evidence>
<sequence>MERYQQGGGGRGKLGDESRRRMEKEKEKRREEKRREERVELDGYGSLFGYLCCVRWEERGQLVGEQGQIRLKPDQAGRAHGLILSGGWQLARGGRLRDRVSILVSRILRIMNGLVCGLTMRCASSCDDWSFTSCDAGIDIYQLPHSSGLTLSSLTRLFF</sequence>
<name>A0A367LSB0_9HYPO</name>
<gene>
    <name evidence="2" type="ORF">L249_1994</name>
</gene>
<feature type="compositionally biased region" description="Gly residues" evidence="1">
    <location>
        <begin position="1"/>
        <end position="12"/>
    </location>
</feature>
<proteinExistence type="predicted"/>
<evidence type="ECO:0000256" key="1">
    <source>
        <dbReference type="SAM" id="MobiDB-lite"/>
    </source>
</evidence>